<dbReference type="PANTHER" id="PTHR32060">
    <property type="entry name" value="TAIL-SPECIFIC PROTEASE"/>
    <property type="match status" value="1"/>
</dbReference>
<dbReference type="InterPro" id="IPR041489">
    <property type="entry name" value="PDZ_6"/>
</dbReference>
<dbReference type="InterPro" id="IPR036034">
    <property type="entry name" value="PDZ_sf"/>
</dbReference>
<gene>
    <name evidence="4" type="ORF">HH213_12690</name>
</gene>
<dbReference type="PROSITE" id="PS51257">
    <property type="entry name" value="PROKAR_LIPOPROTEIN"/>
    <property type="match status" value="1"/>
</dbReference>
<dbReference type="Gene3D" id="2.30.42.10">
    <property type="match status" value="1"/>
</dbReference>
<protein>
    <submittedName>
        <fullName evidence="4">PDZ domain-containing protein</fullName>
    </submittedName>
</protein>
<dbReference type="InterPro" id="IPR001478">
    <property type="entry name" value="PDZ"/>
</dbReference>
<sequence>MRFLTVLSCAVMAAVLSACGGGASPPPPVTVTPPAEPPPPVTPPVVVEPPPVTPPVSPPVITLPDWYTLYNHCEHPATGQTQGTLNDELHWVYSYVDEVYLWYTELPKLNMADYKTPLDYFSVLKTTAVTPSGRAKDRFHFTYPTDVWEAMSGAGVELGYGVTWSHTASGVLPRVWAVAMVEPGSPAESAGLRRGDALLSVNGVDMQDTSTEGVAAINAALAPAKAGDSYPFVLSRGGVSQPVTLTAAKVTAAPVQNFKLLASASGTVGYVQFHDHNAVAESQLVDAFTRFKSAGVSDLVLDMRYNGGGYLVLAAELAYMIAGPDTTRGKVFEQLHRNDKQRVLSPQLFDATAAGLSPKLMARGSALPYLGLKRVTVLTTPATCSASESLVNGLRGADIEVTLIGGETCGKPYAFTPTPNCGTTYFSIEMQGANNKGFGDYADGFAPTCKVDDDLAHEMGDTSEGMLAAALNYRATGVCPATPLRNRSLKSSPLQVERPQGKQIAIRLR</sequence>
<organism evidence="4 5">
    <name type="scientific">Duganella dendranthematis</name>
    <dbReference type="NCBI Taxonomy" id="2728021"/>
    <lineage>
        <taxon>Bacteria</taxon>
        <taxon>Pseudomonadati</taxon>
        <taxon>Pseudomonadota</taxon>
        <taxon>Betaproteobacteria</taxon>
        <taxon>Burkholderiales</taxon>
        <taxon>Oxalobacteraceae</taxon>
        <taxon>Telluria group</taxon>
        <taxon>Duganella</taxon>
    </lineage>
</organism>
<keyword evidence="5" id="KW-1185">Reference proteome</keyword>
<accession>A0ABX6M971</accession>
<dbReference type="InterPro" id="IPR029045">
    <property type="entry name" value="ClpP/crotonase-like_dom_sf"/>
</dbReference>
<dbReference type="PANTHER" id="PTHR32060:SF30">
    <property type="entry name" value="CARBOXY-TERMINAL PROCESSING PROTEASE CTPA"/>
    <property type="match status" value="1"/>
</dbReference>
<evidence type="ECO:0000259" key="3">
    <source>
        <dbReference type="PROSITE" id="PS50106"/>
    </source>
</evidence>
<name>A0ABX6M971_9BURK</name>
<dbReference type="SUPFAM" id="SSF52096">
    <property type="entry name" value="ClpP/crotonase"/>
    <property type="match status" value="1"/>
</dbReference>
<evidence type="ECO:0000313" key="5">
    <source>
        <dbReference type="Proteomes" id="UP000503117"/>
    </source>
</evidence>
<dbReference type="Pfam" id="PF03572">
    <property type="entry name" value="Peptidase_S41"/>
    <property type="match status" value="1"/>
</dbReference>
<dbReference type="SMART" id="SM00228">
    <property type="entry name" value="PDZ"/>
    <property type="match status" value="1"/>
</dbReference>
<dbReference type="Gene3D" id="3.90.226.10">
    <property type="entry name" value="2-enoyl-CoA Hydratase, Chain A, domain 1"/>
    <property type="match status" value="1"/>
</dbReference>
<dbReference type="InterPro" id="IPR005151">
    <property type="entry name" value="Tail-specific_protease"/>
</dbReference>
<dbReference type="Pfam" id="PF18294">
    <property type="entry name" value="Pept_S41_N"/>
    <property type="match status" value="1"/>
</dbReference>
<proteinExistence type="predicted"/>
<reference evidence="4 5" key="1">
    <citation type="submission" date="2020-04" db="EMBL/GenBank/DDBJ databases">
        <title>Genome sequencing of novel species.</title>
        <authorList>
            <person name="Heo J."/>
            <person name="Kim S.-J."/>
            <person name="Kim J.-S."/>
            <person name="Hong S.-B."/>
            <person name="Kwon S.-W."/>
        </authorList>
    </citation>
    <scope>NUCLEOTIDE SEQUENCE [LARGE SCALE GENOMIC DNA]</scope>
    <source>
        <strain evidence="4 5">AF9R3</strain>
    </source>
</reference>
<dbReference type="Gene3D" id="3.30.750.170">
    <property type="match status" value="1"/>
</dbReference>
<feature type="domain" description="PDZ" evidence="3">
    <location>
        <begin position="146"/>
        <end position="238"/>
    </location>
</feature>
<evidence type="ECO:0000313" key="4">
    <source>
        <dbReference type="EMBL" id="QJD90865.1"/>
    </source>
</evidence>
<evidence type="ECO:0000256" key="1">
    <source>
        <dbReference type="SAM" id="MobiDB-lite"/>
    </source>
</evidence>
<feature type="chain" id="PRO_5047466720" evidence="2">
    <location>
        <begin position="24"/>
        <end position="509"/>
    </location>
</feature>
<dbReference type="SUPFAM" id="SSF50156">
    <property type="entry name" value="PDZ domain-like"/>
    <property type="match status" value="1"/>
</dbReference>
<feature type="region of interest" description="Disordered" evidence="1">
    <location>
        <begin position="490"/>
        <end position="509"/>
    </location>
</feature>
<dbReference type="InterPro" id="IPR041613">
    <property type="entry name" value="Pept_S41_N"/>
</dbReference>
<evidence type="ECO:0000256" key="2">
    <source>
        <dbReference type="SAM" id="SignalP"/>
    </source>
</evidence>
<dbReference type="PROSITE" id="PS50106">
    <property type="entry name" value="PDZ"/>
    <property type="match status" value="1"/>
</dbReference>
<dbReference type="Proteomes" id="UP000503117">
    <property type="component" value="Chromosome"/>
</dbReference>
<dbReference type="Pfam" id="PF17820">
    <property type="entry name" value="PDZ_6"/>
    <property type="match status" value="1"/>
</dbReference>
<feature type="signal peptide" evidence="2">
    <location>
        <begin position="1"/>
        <end position="23"/>
    </location>
</feature>
<keyword evidence="2" id="KW-0732">Signal</keyword>
<dbReference type="EMBL" id="CP051684">
    <property type="protein sequence ID" value="QJD90865.1"/>
    <property type="molecule type" value="Genomic_DNA"/>
</dbReference>